<reference evidence="2" key="1">
    <citation type="submission" date="2016-11" db="EMBL/GenBank/DDBJ databases">
        <authorList>
            <person name="Varghese N."/>
            <person name="Submissions S."/>
        </authorList>
    </citation>
    <scope>NUCLEOTIDE SEQUENCE [LARGE SCALE GENOMIC DNA]</scope>
    <source>
        <strain evidence="2">DSM 100572</strain>
    </source>
</reference>
<sequence>MIKKYIKFLLKATNQHGVHSPFIYSLVTQCIYKKSSFSILNEFEYYKKVLENNHTEITITDFGAGSKVFKDNKRKVSDLVSKVSVSKKYALLLNRLVHHLNINYALELGTSVGLGTASLCFNNINIKVDTIEGCDKILEIAQKQFKNYKLQDQITTYCGDFSDVLPLLSVKKYDLIYFDGNHQKEATLKYFEECLKTKHNDSVFIFDDIYWSDEMEEAWKEIKNHPEVKVTVDLFKWGLVFFRKEQEKEHFKIRF</sequence>
<keyword evidence="2" id="KW-1185">Reference proteome</keyword>
<dbReference type="OrthoDB" id="5464618at2"/>
<dbReference type="EMBL" id="FQXQ01000003">
    <property type="protein sequence ID" value="SHH75287.1"/>
    <property type="molecule type" value="Genomic_DNA"/>
</dbReference>
<dbReference type="AlphaFoldDB" id="A0A1M5VJ92"/>
<evidence type="ECO:0000313" key="1">
    <source>
        <dbReference type="EMBL" id="SHH75287.1"/>
    </source>
</evidence>
<evidence type="ECO:0000313" key="2">
    <source>
        <dbReference type="Proteomes" id="UP000184109"/>
    </source>
</evidence>
<proteinExistence type="predicted"/>
<accession>A0A1M5VJ92</accession>
<dbReference type="Proteomes" id="UP000184109">
    <property type="component" value="Unassembled WGS sequence"/>
</dbReference>
<dbReference type="Pfam" id="PF13578">
    <property type="entry name" value="Methyltransf_24"/>
    <property type="match status" value="1"/>
</dbReference>
<keyword evidence="1" id="KW-0808">Transferase</keyword>
<dbReference type="GO" id="GO:0032259">
    <property type="term" value="P:methylation"/>
    <property type="evidence" value="ECO:0007669"/>
    <property type="project" value="UniProtKB-KW"/>
</dbReference>
<dbReference type="InterPro" id="IPR029063">
    <property type="entry name" value="SAM-dependent_MTases_sf"/>
</dbReference>
<keyword evidence="1" id="KW-0489">Methyltransferase</keyword>
<gene>
    <name evidence="1" type="ORF">SAMN05444281_1844</name>
</gene>
<dbReference type="STRING" id="1195760.SAMN05444281_1844"/>
<dbReference type="GO" id="GO:0008168">
    <property type="term" value="F:methyltransferase activity"/>
    <property type="evidence" value="ECO:0007669"/>
    <property type="project" value="UniProtKB-KW"/>
</dbReference>
<dbReference type="Gene3D" id="3.40.50.150">
    <property type="entry name" value="Vaccinia Virus protein VP39"/>
    <property type="match status" value="1"/>
</dbReference>
<protein>
    <submittedName>
        <fullName evidence="1">Methyltransferase domain-containing protein</fullName>
    </submittedName>
</protein>
<dbReference type="SUPFAM" id="SSF53335">
    <property type="entry name" value="S-adenosyl-L-methionine-dependent methyltransferases"/>
    <property type="match status" value="1"/>
</dbReference>
<dbReference type="RefSeq" id="WP_084730236.1">
    <property type="nucleotide sequence ID" value="NZ_BMEN01000003.1"/>
</dbReference>
<organism evidence="1 2">
    <name type="scientific">Wenyingzhuangia marina</name>
    <dbReference type="NCBI Taxonomy" id="1195760"/>
    <lineage>
        <taxon>Bacteria</taxon>
        <taxon>Pseudomonadati</taxon>
        <taxon>Bacteroidota</taxon>
        <taxon>Flavobacteriia</taxon>
        <taxon>Flavobacteriales</taxon>
        <taxon>Flavobacteriaceae</taxon>
        <taxon>Wenyingzhuangia</taxon>
    </lineage>
</organism>
<name>A0A1M5VJ92_9FLAO</name>